<dbReference type="FunFam" id="3.30.565.10:FF:000016">
    <property type="entry name" value="Chemotaxis protein CheA, putative"/>
    <property type="match status" value="1"/>
</dbReference>
<feature type="compositionally biased region" description="Acidic residues" evidence="12">
    <location>
        <begin position="672"/>
        <end position="681"/>
    </location>
</feature>
<feature type="domain" description="HPt" evidence="15">
    <location>
        <begin position="1"/>
        <end position="101"/>
    </location>
</feature>
<dbReference type="Pfam" id="PF07194">
    <property type="entry name" value="P2"/>
    <property type="match status" value="1"/>
</dbReference>
<dbReference type="GO" id="GO:0000155">
    <property type="term" value="F:phosphorelay sensor kinase activity"/>
    <property type="evidence" value="ECO:0007669"/>
    <property type="project" value="InterPro"/>
</dbReference>
<feature type="domain" description="CheW-like" evidence="14">
    <location>
        <begin position="933"/>
        <end position="1058"/>
    </location>
</feature>
<feature type="modified residue" description="Phosphohistidine" evidence="11">
    <location>
        <position position="44"/>
    </location>
</feature>
<evidence type="ECO:0000256" key="2">
    <source>
        <dbReference type="ARBA" id="ARBA00012438"/>
    </source>
</evidence>
<reference evidence="17" key="1">
    <citation type="submission" date="2016-10" db="EMBL/GenBank/DDBJ databases">
        <authorList>
            <person name="de Groot N.N."/>
        </authorList>
    </citation>
    <scope>NUCLEOTIDE SEQUENCE [LARGE SCALE GENOMIC DNA]</scope>
    <source>
        <strain evidence="17">CDM_6</strain>
    </source>
</reference>
<dbReference type="InterPro" id="IPR005467">
    <property type="entry name" value="His_kinase_dom"/>
</dbReference>
<feature type="region of interest" description="Disordered" evidence="12">
    <location>
        <begin position="657"/>
        <end position="682"/>
    </location>
</feature>
<keyword evidence="6" id="KW-0808">Transferase</keyword>
<feature type="compositionally biased region" description="Acidic residues" evidence="12">
    <location>
        <begin position="392"/>
        <end position="445"/>
    </location>
</feature>
<feature type="compositionally biased region" description="Low complexity" evidence="12">
    <location>
        <begin position="633"/>
        <end position="645"/>
    </location>
</feature>
<gene>
    <name evidence="17" type="ORF">SAMN04488694_1287</name>
    <name evidence="16" type="ORF">SAMN05192552_102027</name>
</gene>
<feature type="region of interest" description="Disordered" evidence="12">
    <location>
        <begin position="392"/>
        <end position="645"/>
    </location>
</feature>
<keyword evidence="4" id="KW-0145">Chemotaxis</keyword>
<dbReference type="Gene3D" id="1.20.120.160">
    <property type="entry name" value="HPT domain"/>
    <property type="match status" value="1"/>
</dbReference>
<dbReference type="Gene3D" id="3.30.565.10">
    <property type="entry name" value="Histidine kinase-like ATPase, C-terminal domain"/>
    <property type="match status" value="1"/>
</dbReference>
<sequence>MTEYLTEFVQESEERITELNNALLTLERDPDDEAAMENIFRIAHTLKGNCGAMGLEPASDLAHAIEDILDAVRGDDLEVSPGLMDDVFDAVDELETMVDEVATTGEIETDPSATIAALRSRLDGTDREATTGRPVPSDDEIDAVCSRFDPPADDTHDVYFARLAITERENVNNGKLVVDALIDAFDLIGTDPPQPQIEADEYDGEFDAVFATPVGEAAIASGLEPVDEVDDFEIVDVTDRFEISDGSAPSAPDADPGDDISSEEAQELEVDELLDEFDEFDNLDEQVESIDDDELEPFDDMGEAGSFDDLLGEDEIGDLDDEPVDAPAEPAPDATTTAGSTGATDDDAAAVDADPDEVDDASAVFDELKDEVEMVGFDELQDELDELEFDEFDDEEEVGMDELLGENAADDSFLDEDASESEVDDVLVDAPAGDDGEFDDVDVDAIVETGETSADDLEPADETVEDADTDDRATADDLETADADEADGDTDEADVDTDDSGFEPADKFETGDDGDAVADDSFGADVTHTDETFGESAVADAVDSTDADDAFGDETAESDPFETATASFDDDEFDDSGFADPTTDSFEGADDDFEDVLDDDVFDGTEAFDSADVGFDATTDSEAGDDSSAPSTASFGDDAADSAGDAADDGVVRIVDEPELVIPDIDVPERDEQPDDDETDEVQSVRVDIEQIDSLLTLVEGLVTSRVRLRHAAEVDEDEAAIQTELDALSDLTSDLQETVMDIRLVPLETVTNRLPRVVRDIARDQDKQVAFEMSGEDVELDRSILDRIGDPLIHLVRNAVDHGIESPDVREAAGKPLEGTVEVTAERERDRVTITVTDDGSGLDPDRLRAEAVDADVLTDDEAAAMADDDAYDLIFHSGLSTADEVTDVSGRGVGMDVVKRTVEDLEGTVSIDSDEGAGTTVTMTLPVTVAIDEILFVESGGEEFGVPTKAVRDVESARAIETVDGEAVLPGEVGDYPVVSLADVLETPAAGEDGDGMVVRIREEVREVALHCDEIRGQQEVVVKPFEGFMSGVPGISGATVRGRGEVVNILDVTTL</sequence>
<organism evidence="16 19">
    <name type="scientific">Natrinema hispanicum</name>
    <dbReference type="NCBI Taxonomy" id="392421"/>
    <lineage>
        <taxon>Archaea</taxon>
        <taxon>Methanobacteriati</taxon>
        <taxon>Methanobacteriota</taxon>
        <taxon>Stenosarchaea group</taxon>
        <taxon>Halobacteria</taxon>
        <taxon>Halobacteriales</taxon>
        <taxon>Natrialbaceae</taxon>
        <taxon>Natrinema</taxon>
    </lineage>
</organism>
<dbReference type="InterPro" id="IPR008207">
    <property type="entry name" value="Sig_transdc_His_kin_Hpt_dom"/>
</dbReference>
<dbReference type="Proteomes" id="UP000199320">
    <property type="component" value="Unassembled WGS sequence"/>
</dbReference>
<dbReference type="SMART" id="SM00260">
    <property type="entry name" value="CheW"/>
    <property type="match status" value="1"/>
</dbReference>
<feature type="compositionally biased region" description="Acidic residues" evidence="12">
    <location>
        <begin position="453"/>
        <end position="469"/>
    </location>
</feature>
<dbReference type="InterPro" id="IPR037006">
    <property type="entry name" value="CheA-like_homodim_sf"/>
</dbReference>
<evidence type="ECO:0000313" key="17">
    <source>
        <dbReference type="EMBL" id="SEU02362.1"/>
    </source>
</evidence>
<dbReference type="SUPFAM" id="SSF47226">
    <property type="entry name" value="Histidine-containing phosphotransfer domain, HPT domain"/>
    <property type="match status" value="1"/>
</dbReference>
<dbReference type="SMART" id="SM01231">
    <property type="entry name" value="H-kinase_dim"/>
    <property type="match status" value="1"/>
</dbReference>
<name>A0A1G6U721_9EURY</name>
<evidence type="ECO:0000256" key="12">
    <source>
        <dbReference type="SAM" id="MobiDB-lite"/>
    </source>
</evidence>
<protein>
    <recommendedName>
        <fullName evidence="3">Chemotaxis protein CheA</fullName>
        <ecNumber evidence="2">2.7.13.3</ecNumber>
    </recommendedName>
</protein>
<dbReference type="InterPro" id="IPR036641">
    <property type="entry name" value="HPT_dom_sf"/>
</dbReference>
<dbReference type="SUPFAM" id="SSF50341">
    <property type="entry name" value="CheW-like"/>
    <property type="match status" value="1"/>
</dbReference>
<dbReference type="InterPro" id="IPR051315">
    <property type="entry name" value="Bact_Chemotaxis_CheA"/>
</dbReference>
<dbReference type="InterPro" id="IPR003594">
    <property type="entry name" value="HATPase_dom"/>
</dbReference>
<dbReference type="InterPro" id="IPR036890">
    <property type="entry name" value="HATPase_C_sf"/>
</dbReference>
<evidence type="ECO:0000259" key="15">
    <source>
        <dbReference type="PROSITE" id="PS50894"/>
    </source>
</evidence>
<evidence type="ECO:0000259" key="14">
    <source>
        <dbReference type="PROSITE" id="PS50851"/>
    </source>
</evidence>
<keyword evidence="5 11" id="KW-0597">Phosphoprotein</keyword>
<dbReference type="EMBL" id="FMZP01000020">
    <property type="protein sequence ID" value="SDD37083.1"/>
    <property type="molecule type" value="Genomic_DNA"/>
</dbReference>
<dbReference type="GO" id="GO:0005737">
    <property type="term" value="C:cytoplasm"/>
    <property type="evidence" value="ECO:0007669"/>
    <property type="project" value="InterPro"/>
</dbReference>
<evidence type="ECO:0000256" key="9">
    <source>
        <dbReference type="ARBA" id="ARBA00022840"/>
    </source>
</evidence>
<dbReference type="InterPro" id="IPR036097">
    <property type="entry name" value="HisK_dim/P_sf"/>
</dbReference>
<dbReference type="PROSITE" id="PS50894">
    <property type="entry name" value="HPT"/>
    <property type="match status" value="1"/>
</dbReference>
<evidence type="ECO:0000256" key="8">
    <source>
        <dbReference type="ARBA" id="ARBA00022777"/>
    </source>
</evidence>
<evidence type="ECO:0000313" key="16">
    <source>
        <dbReference type="EMBL" id="SDD37083.1"/>
    </source>
</evidence>
<dbReference type="InterPro" id="IPR004358">
    <property type="entry name" value="Sig_transdc_His_kin-like_C"/>
</dbReference>
<dbReference type="SUPFAM" id="SSF55874">
    <property type="entry name" value="ATPase domain of HSP90 chaperone/DNA topoisomerase II/histidine kinase"/>
    <property type="match status" value="1"/>
</dbReference>
<dbReference type="InterPro" id="IPR002545">
    <property type="entry name" value="CheW-lke_dom"/>
</dbReference>
<dbReference type="Pfam" id="PF02518">
    <property type="entry name" value="HATPase_c"/>
    <property type="match status" value="1"/>
</dbReference>
<feature type="compositionally biased region" description="Low complexity" evidence="12">
    <location>
        <begin position="325"/>
        <end position="343"/>
    </location>
</feature>
<dbReference type="PROSITE" id="PS50851">
    <property type="entry name" value="CHEW"/>
    <property type="match status" value="1"/>
</dbReference>
<dbReference type="PANTHER" id="PTHR43395">
    <property type="entry name" value="SENSOR HISTIDINE KINASE CHEA"/>
    <property type="match status" value="1"/>
</dbReference>
<evidence type="ECO:0000313" key="19">
    <source>
        <dbReference type="Proteomes" id="UP000324021"/>
    </source>
</evidence>
<dbReference type="AlphaFoldDB" id="A0A1G6U721"/>
<dbReference type="PANTHER" id="PTHR43395:SF10">
    <property type="entry name" value="CHEMOTAXIS PROTEIN CHEA"/>
    <property type="match status" value="1"/>
</dbReference>
<evidence type="ECO:0000256" key="7">
    <source>
        <dbReference type="ARBA" id="ARBA00022741"/>
    </source>
</evidence>
<dbReference type="GO" id="GO:0005524">
    <property type="term" value="F:ATP binding"/>
    <property type="evidence" value="ECO:0007669"/>
    <property type="project" value="UniProtKB-KW"/>
</dbReference>
<dbReference type="Pfam" id="PF01584">
    <property type="entry name" value="CheW"/>
    <property type="match status" value="1"/>
</dbReference>
<dbReference type="STRING" id="392421.SAMN04488694_1287"/>
<dbReference type="SMART" id="SM00387">
    <property type="entry name" value="HATPase_c"/>
    <property type="match status" value="1"/>
</dbReference>
<reference evidence="18 19" key="2">
    <citation type="submission" date="2016-10" db="EMBL/GenBank/DDBJ databases">
        <authorList>
            <person name="Varghese N."/>
            <person name="Submissions S."/>
        </authorList>
    </citation>
    <scope>NUCLEOTIDE SEQUENCE [LARGE SCALE GENOMIC DNA]</scope>
    <source>
        <strain evidence="16 19">CDM_1</strain>
        <strain evidence="18">CDM_6</strain>
    </source>
</reference>
<dbReference type="PROSITE" id="PS50109">
    <property type="entry name" value="HIS_KIN"/>
    <property type="match status" value="1"/>
</dbReference>
<feature type="compositionally biased region" description="Acidic residues" evidence="12">
    <location>
        <begin position="344"/>
        <end position="356"/>
    </location>
</feature>
<dbReference type="CDD" id="cd00088">
    <property type="entry name" value="HPT"/>
    <property type="match status" value="1"/>
</dbReference>
<keyword evidence="10" id="KW-0902">Two-component regulatory system</keyword>
<feature type="compositionally biased region" description="Acidic residues" evidence="12">
    <location>
        <begin position="290"/>
        <end position="302"/>
    </location>
</feature>
<evidence type="ECO:0000256" key="11">
    <source>
        <dbReference type="PROSITE-ProRule" id="PRU00110"/>
    </source>
</evidence>
<dbReference type="PRINTS" id="PR00344">
    <property type="entry name" value="BCTRLSENSOR"/>
</dbReference>
<dbReference type="InterPro" id="IPR010808">
    <property type="entry name" value="CheA_P2-bd"/>
</dbReference>
<feature type="compositionally biased region" description="Acidic residues" evidence="12">
    <location>
        <begin position="310"/>
        <end position="324"/>
    </location>
</feature>
<evidence type="ECO:0000256" key="6">
    <source>
        <dbReference type="ARBA" id="ARBA00022679"/>
    </source>
</evidence>
<dbReference type="EMBL" id="FOIC01000028">
    <property type="protein sequence ID" value="SEU02362.1"/>
    <property type="molecule type" value="Genomic_DNA"/>
</dbReference>
<keyword evidence="9" id="KW-0067">ATP-binding</keyword>
<dbReference type="InterPro" id="IPR004105">
    <property type="entry name" value="CheA-like_dim"/>
</dbReference>
<dbReference type="Pfam" id="PF02895">
    <property type="entry name" value="H-kinase_dim"/>
    <property type="match status" value="1"/>
</dbReference>
<keyword evidence="7" id="KW-0547">Nucleotide-binding</keyword>
<feature type="compositionally biased region" description="Acidic residues" evidence="12">
    <location>
        <begin position="568"/>
        <end position="577"/>
    </location>
</feature>
<dbReference type="Proteomes" id="UP000324021">
    <property type="component" value="Unassembled WGS sequence"/>
</dbReference>
<accession>A0A1G6U721</accession>
<dbReference type="Gene3D" id="2.30.30.40">
    <property type="entry name" value="SH3 Domains"/>
    <property type="match status" value="1"/>
</dbReference>
<proteinExistence type="predicted"/>
<dbReference type="RefSeq" id="WP_092935043.1">
    <property type="nucleotide sequence ID" value="NZ_FMZP01000020.1"/>
</dbReference>
<feature type="compositionally biased region" description="Acidic residues" evidence="12">
    <location>
        <begin position="587"/>
        <end position="603"/>
    </location>
</feature>
<dbReference type="Gene3D" id="1.10.287.560">
    <property type="entry name" value="Histidine kinase CheA-like, homodimeric domain"/>
    <property type="match status" value="1"/>
</dbReference>
<evidence type="ECO:0000256" key="10">
    <source>
        <dbReference type="ARBA" id="ARBA00023012"/>
    </source>
</evidence>
<dbReference type="SUPFAM" id="SSF47384">
    <property type="entry name" value="Homodimeric domain of signal transducing histidine kinase"/>
    <property type="match status" value="1"/>
</dbReference>
<dbReference type="Pfam" id="PF01627">
    <property type="entry name" value="Hpt"/>
    <property type="match status" value="1"/>
</dbReference>
<comment type="catalytic activity">
    <reaction evidence="1">
        <text>ATP + protein L-histidine = ADP + protein N-phospho-L-histidine.</text>
        <dbReference type="EC" id="2.7.13.3"/>
    </reaction>
</comment>
<dbReference type="EC" id="2.7.13.3" evidence="2"/>
<evidence type="ECO:0000313" key="18">
    <source>
        <dbReference type="Proteomes" id="UP000199320"/>
    </source>
</evidence>
<dbReference type="SMART" id="SM00073">
    <property type="entry name" value="HPT"/>
    <property type="match status" value="1"/>
</dbReference>
<evidence type="ECO:0000256" key="4">
    <source>
        <dbReference type="ARBA" id="ARBA00022500"/>
    </source>
</evidence>
<evidence type="ECO:0000256" key="5">
    <source>
        <dbReference type="ARBA" id="ARBA00022553"/>
    </source>
</evidence>
<feature type="region of interest" description="Disordered" evidence="12">
    <location>
        <begin position="290"/>
        <end position="356"/>
    </location>
</feature>
<evidence type="ECO:0000256" key="1">
    <source>
        <dbReference type="ARBA" id="ARBA00000085"/>
    </source>
</evidence>
<keyword evidence="8 16" id="KW-0418">Kinase</keyword>
<feature type="compositionally biased region" description="Acidic residues" evidence="12">
    <location>
        <begin position="476"/>
        <end position="501"/>
    </location>
</feature>
<feature type="compositionally biased region" description="Acidic residues" evidence="12">
    <location>
        <begin position="543"/>
        <end position="560"/>
    </location>
</feature>
<evidence type="ECO:0000256" key="3">
    <source>
        <dbReference type="ARBA" id="ARBA00021495"/>
    </source>
</evidence>
<dbReference type="GO" id="GO:0006935">
    <property type="term" value="P:chemotaxis"/>
    <property type="evidence" value="ECO:0007669"/>
    <property type="project" value="UniProtKB-KW"/>
</dbReference>
<evidence type="ECO:0000259" key="13">
    <source>
        <dbReference type="PROSITE" id="PS50109"/>
    </source>
</evidence>
<dbReference type="OrthoDB" id="293137at2157"/>
<feature type="domain" description="Histidine kinase" evidence="13">
    <location>
        <begin position="680"/>
        <end position="931"/>
    </location>
</feature>
<dbReference type="InterPro" id="IPR036061">
    <property type="entry name" value="CheW-like_dom_sf"/>
</dbReference>
<keyword evidence="18" id="KW-1185">Reference proteome</keyword>